<feature type="compositionally biased region" description="Basic residues" evidence="4">
    <location>
        <begin position="359"/>
        <end position="371"/>
    </location>
</feature>
<name>A0A061H0U5_9BASI</name>
<dbReference type="Proteomes" id="UP000053664">
    <property type="component" value="Unassembled WGS sequence"/>
</dbReference>
<evidence type="ECO:0000313" key="6">
    <source>
        <dbReference type="EMBL" id="EPQ25654.1"/>
    </source>
</evidence>
<dbReference type="SUPFAM" id="SSF54928">
    <property type="entry name" value="RNA-binding domain, RBD"/>
    <property type="match status" value="2"/>
</dbReference>
<feature type="region of interest" description="Disordered" evidence="4">
    <location>
        <begin position="492"/>
        <end position="621"/>
    </location>
</feature>
<feature type="domain" description="RRM" evidence="5">
    <location>
        <begin position="158"/>
        <end position="238"/>
    </location>
</feature>
<dbReference type="HOGENOM" id="CLU_027451_2_2_1"/>
<dbReference type="KEGG" id="pfp:PFL1_06791"/>
<sequence length="621" mass="65628">MSDPLDDSARPVMDATAAAAEQPAMTNKEKRKALQAAKRAAKEAKALEAPSAPTTPAAASSTTTKRKRDAADEGNDAAEEEPAADGEEQQQEEEEGEVQALSHKEQRRRKKLEKKARLEGKELGVAAAKHGANGSSSSSRAAGATAGAAAAPVKRSPWCIWVANMRFTTDEQKLKEFLENQGIEGISRVHMPKGPRKEEANKGFAYVDVPSAEMVERAIALSESRLDGRNLLIKSGNDFQGRPQLNASAASLAMTALGTAPQQPSQPAASSKAAANGADAGGVDDSVAFSALPASVRGKTGLTKTAQKILRSQKNPPGPTLFLGNLSFESTEDGIRSLLENSAKRREEWRKADKEDKKLQRKRKRQERKRAKAEEGDDGSDSSASESESESESEDGSASSSSSESEDEGGKVRGKTTTTTAKKSSEGGIRGAGIRKIRMGTFQDTGKCKGFAFVDFHTPAHATASLIDGRNAHLDGRTIVLQYAGADAIRRGAPKGTVTGGPRPASRPPRQWGVPAAGQGAAGEGMTEEDRIKLRETAPAPGTFDPDAPVEKRHKETKEERMARRAAQNAAAAAAGGEGGGGGGERERERKRRAKPGAALANAQRENVGIVEHTGTKTTFD</sequence>
<evidence type="ECO:0000256" key="4">
    <source>
        <dbReference type="SAM" id="MobiDB-lite"/>
    </source>
</evidence>
<feature type="region of interest" description="Disordered" evidence="4">
    <location>
        <begin position="1"/>
        <end position="153"/>
    </location>
</feature>
<feature type="region of interest" description="Disordered" evidence="4">
    <location>
        <begin position="307"/>
        <end position="326"/>
    </location>
</feature>
<feature type="domain" description="RRM" evidence="5">
    <location>
        <begin position="434"/>
        <end position="486"/>
    </location>
</feature>
<feature type="compositionally biased region" description="Acidic residues" evidence="4">
    <location>
        <begin position="72"/>
        <end position="97"/>
    </location>
</feature>
<dbReference type="PANTHER" id="PTHR23236:SF119">
    <property type="entry name" value="NUCLEAR RNA-BINDING PROTEIN SART-3"/>
    <property type="match status" value="1"/>
</dbReference>
<dbReference type="eggNOG" id="KOG4210">
    <property type="taxonomic scope" value="Eukaryota"/>
</dbReference>
<feature type="compositionally biased region" description="Basic and acidic residues" evidence="4">
    <location>
        <begin position="549"/>
        <end position="563"/>
    </location>
</feature>
<feature type="compositionally biased region" description="Low complexity" evidence="4">
    <location>
        <begin position="565"/>
        <end position="575"/>
    </location>
</feature>
<dbReference type="RefSeq" id="XP_007882528.1">
    <property type="nucleotide sequence ID" value="XM_007884337.1"/>
</dbReference>
<proteinExistence type="predicted"/>
<dbReference type="InterPro" id="IPR035979">
    <property type="entry name" value="RBD_domain_sf"/>
</dbReference>
<organism evidence="6 7">
    <name type="scientific">Pseudozyma flocculosa PF-1</name>
    <dbReference type="NCBI Taxonomy" id="1277687"/>
    <lineage>
        <taxon>Eukaryota</taxon>
        <taxon>Fungi</taxon>
        <taxon>Dikarya</taxon>
        <taxon>Basidiomycota</taxon>
        <taxon>Ustilaginomycotina</taxon>
        <taxon>Ustilaginomycetes</taxon>
        <taxon>Ustilaginales</taxon>
        <taxon>Ustilaginaceae</taxon>
        <taxon>Pseudozyma</taxon>
    </lineage>
</organism>
<dbReference type="GO" id="GO:0003723">
    <property type="term" value="F:RNA binding"/>
    <property type="evidence" value="ECO:0007669"/>
    <property type="project" value="UniProtKB-UniRule"/>
</dbReference>
<feature type="compositionally biased region" description="Basic residues" evidence="4">
    <location>
        <begin position="105"/>
        <end position="114"/>
    </location>
</feature>
<dbReference type="PANTHER" id="PTHR23236">
    <property type="entry name" value="EUKARYOTIC TRANSLATION INITIATION FACTOR 4B/4H"/>
    <property type="match status" value="1"/>
</dbReference>
<reference evidence="6 7" key="1">
    <citation type="journal article" date="2013" name="Plant Cell">
        <title>The transition from a phytopathogenic smut ancestor to an anamorphic biocontrol agent deciphered by comparative whole-genome analysis.</title>
        <authorList>
            <person name="Lefebvre F."/>
            <person name="Joly D.L."/>
            <person name="Labbe C."/>
            <person name="Teichmann B."/>
            <person name="Linning R."/>
            <person name="Belzile F."/>
            <person name="Bakkeren G."/>
            <person name="Belanger R.R."/>
        </authorList>
    </citation>
    <scope>NUCLEOTIDE SEQUENCE [LARGE SCALE GENOMIC DNA]</scope>
    <source>
        <strain evidence="6 7">PF-1</strain>
    </source>
</reference>
<protein>
    <recommendedName>
        <fullName evidence="5">RRM domain-containing protein</fullName>
    </recommendedName>
</protein>
<feature type="compositionally biased region" description="Low complexity" evidence="4">
    <location>
        <begin position="260"/>
        <end position="285"/>
    </location>
</feature>
<keyword evidence="1" id="KW-0677">Repeat</keyword>
<dbReference type="Pfam" id="PF00076">
    <property type="entry name" value="RRM_1"/>
    <property type="match status" value="1"/>
</dbReference>
<evidence type="ECO:0000256" key="3">
    <source>
        <dbReference type="PROSITE-ProRule" id="PRU00176"/>
    </source>
</evidence>
<evidence type="ECO:0000256" key="1">
    <source>
        <dbReference type="ARBA" id="ARBA00022737"/>
    </source>
</evidence>
<feature type="compositionally biased region" description="Basic and acidic residues" evidence="4">
    <location>
        <begin position="344"/>
        <end position="358"/>
    </location>
</feature>
<dbReference type="AlphaFoldDB" id="A0A061H0U5"/>
<evidence type="ECO:0000256" key="2">
    <source>
        <dbReference type="ARBA" id="ARBA00022884"/>
    </source>
</evidence>
<dbReference type="InterPro" id="IPR012677">
    <property type="entry name" value="Nucleotide-bd_a/b_plait_sf"/>
</dbReference>
<dbReference type="Gene3D" id="3.30.70.330">
    <property type="match status" value="2"/>
</dbReference>
<feature type="compositionally biased region" description="Low complexity" evidence="4">
    <location>
        <begin position="47"/>
        <end position="63"/>
    </location>
</feature>
<dbReference type="EMBL" id="KE361653">
    <property type="protein sequence ID" value="EPQ25654.1"/>
    <property type="molecule type" value="Genomic_DNA"/>
</dbReference>
<dbReference type="InterPro" id="IPR000504">
    <property type="entry name" value="RRM_dom"/>
</dbReference>
<keyword evidence="2 3" id="KW-0694">RNA-binding</keyword>
<feature type="region of interest" description="Disordered" evidence="4">
    <location>
        <begin position="258"/>
        <end position="285"/>
    </location>
</feature>
<accession>A0A061H0U5</accession>
<dbReference type="GeneID" id="19320862"/>
<gene>
    <name evidence="6" type="ORF">PFL1_06791</name>
</gene>
<feature type="region of interest" description="Disordered" evidence="4">
    <location>
        <begin position="344"/>
        <end position="432"/>
    </location>
</feature>
<evidence type="ECO:0000259" key="5">
    <source>
        <dbReference type="PROSITE" id="PS50102"/>
    </source>
</evidence>
<dbReference type="SMART" id="SM00360">
    <property type="entry name" value="RRM"/>
    <property type="match status" value="2"/>
</dbReference>
<dbReference type="OrthoDB" id="439808at2759"/>
<dbReference type="PROSITE" id="PS50102">
    <property type="entry name" value="RRM"/>
    <property type="match status" value="2"/>
</dbReference>
<feature type="compositionally biased region" description="Low complexity" evidence="4">
    <location>
        <begin position="126"/>
        <end position="151"/>
    </location>
</feature>
<evidence type="ECO:0000313" key="7">
    <source>
        <dbReference type="Proteomes" id="UP000053664"/>
    </source>
</evidence>